<accession>A0A1M4TGM1</accession>
<dbReference type="OrthoDB" id="2449131at2"/>
<proteinExistence type="predicted"/>
<dbReference type="STRING" id="112248.SAMN05444392_101458"/>
<dbReference type="RefSeq" id="WP_073151308.1">
    <property type="nucleotide sequence ID" value="NZ_FQVL01000001.1"/>
</dbReference>
<gene>
    <name evidence="1" type="ORF">SAMN05444392_101458</name>
</gene>
<evidence type="ECO:0000313" key="2">
    <source>
        <dbReference type="Proteomes" id="UP000184476"/>
    </source>
</evidence>
<dbReference type="AlphaFoldDB" id="A0A1M4TGM1"/>
<organism evidence="1 2">
    <name type="scientific">Seinonella peptonophila</name>
    <dbReference type="NCBI Taxonomy" id="112248"/>
    <lineage>
        <taxon>Bacteria</taxon>
        <taxon>Bacillati</taxon>
        <taxon>Bacillota</taxon>
        <taxon>Bacilli</taxon>
        <taxon>Bacillales</taxon>
        <taxon>Thermoactinomycetaceae</taxon>
        <taxon>Seinonella</taxon>
    </lineage>
</organism>
<reference evidence="1 2" key="1">
    <citation type="submission" date="2016-11" db="EMBL/GenBank/DDBJ databases">
        <authorList>
            <person name="Jaros S."/>
            <person name="Januszkiewicz K."/>
            <person name="Wedrychowicz H."/>
        </authorList>
    </citation>
    <scope>NUCLEOTIDE SEQUENCE [LARGE SCALE GENOMIC DNA]</scope>
    <source>
        <strain evidence="1 2">DSM 44666</strain>
    </source>
</reference>
<keyword evidence="2" id="KW-1185">Reference proteome</keyword>
<dbReference type="Proteomes" id="UP000184476">
    <property type="component" value="Unassembled WGS sequence"/>
</dbReference>
<name>A0A1M4TGM1_9BACL</name>
<protein>
    <recommendedName>
        <fullName evidence="3">Lipoprotein</fullName>
    </recommendedName>
</protein>
<evidence type="ECO:0008006" key="3">
    <source>
        <dbReference type="Google" id="ProtNLM"/>
    </source>
</evidence>
<sequence length="233" mass="27468">MLRKLSIFCLLFFCVGCFYPQDKRLQLNQLPEHINHVQAAVDTYLKQNKVLPYRYQEDERKFATKYTVDLGKLGGFLNDIPPSAFEKGGYYLFALVDVERKPLVRLFDMRVSDQVSKLETEVRLYHEEKKQWPLGKPISKDYYEIDYKKLGVDSIHLSNPYDPNNQLSLIIDKWGHIYIDYRFSVMRMVQQSGKQPQNGSDMKLWLAKESLFVPAYSPNMQWQKGEPIFLEVH</sequence>
<dbReference type="EMBL" id="FQVL01000001">
    <property type="protein sequence ID" value="SHE43613.1"/>
    <property type="molecule type" value="Genomic_DNA"/>
</dbReference>
<evidence type="ECO:0000313" key="1">
    <source>
        <dbReference type="EMBL" id="SHE43613.1"/>
    </source>
</evidence>